<evidence type="ECO:0000256" key="1">
    <source>
        <dbReference type="ARBA" id="ARBA00004613"/>
    </source>
</evidence>
<proteinExistence type="inferred from homology"/>
<comment type="caution">
    <text evidence="6">The sequence shown here is derived from an EMBL/GenBank/DDBJ whole genome shotgun (WGS) entry which is preliminary data.</text>
</comment>
<dbReference type="GO" id="GO:0005576">
    <property type="term" value="C:extracellular region"/>
    <property type="evidence" value="ECO:0007669"/>
    <property type="project" value="UniProtKB-SubCell"/>
</dbReference>
<evidence type="ECO:0000256" key="2">
    <source>
        <dbReference type="ARBA" id="ARBA00006370"/>
    </source>
</evidence>
<evidence type="ECO:0000259" key="5">
    <source>
        <dbReference type="SMART" id="SM00737"/>
    </source>
</evidence>
<dbReference type="Proteomes" id="UP000198287">
    <property type="component" value="Unassembled WGS sequence"/>
</dbReference>
<dbReference type="OrthoDB" id="6576058at2759"/>
<feature type="chain" id="PRO_5012963119" evidence="4">
    <location>
        <begin position="20"/>
        <end position="161"/>
    </location>
</feature>
<feature type="signal peptide" evidence="4">
    <location>
        <begin position="1"/>
        <end position="19"/>
    </location>
</feature>
<keyword evidence="3" id="KW-0964">Secreted</keyword>
<dbReference type="Pfam" id="PF02221">
    <property type="entry name" value="E1_DerP2_DerF2"/>
    <property type="match status" value="1"/>
</dbReference>
<evidence type="ECO:0000313" key="6">
    <source>
        <dbReference type="EMBL" id="OXA60747.1"/>
    </source>
</evidence>
<accession>A0A226EUB9</accession>
<keyword evidence="7" id="KW-1185">Reference proteome</keyword>
<organism evidence="6 7">
    <name type="scientific">Folsomia candida</name>
    <name type="common">Springtail</name>
    <dbReference type="NCBI Taxonomy" id="158441"/>
    <lineage>
        <taxon>Eukaryota</taxon>
        <taxon>Metazoa</taxon>
        <taxon>Ecdysozoa</taxon>
        <taxon>Arthropoda</taxon>
        <taxon>Hexapoda</taxon>
        <taxon>Collembola</taxon>
        <taxon>Entomobryomorpha</taxon>
        <taxon>Isotomoidea</taxon>
        <taxon>Isotomidae</taxon>
        <taxon>Proisotominae</taxon>
        <taxon>Folsomia</taxon>
    </lineage>
</organism>
<dbReference type="SMART" id="SM00737">
    <property type="entry name" value="ML"/>
    <property type="match status" value="1"/>
</dbReference>
<sequence>MFKYLCAIVILLTVAYSSAEVIENARCSRGPDARNIKSEVHEIRVIPCAEADDGEPCKMRKGTNATIEIDFTPTVNVRRPKAGMYWMSRVDMIFRGLKPNACQDMPCPIQSGTRYTYSTTIPLGRELPAGQYPIKLKISERRNIIFCQTLRIKLMEPDDSE</sequence>
<dbReference type="EMBL" id="LNIX01000002">
    <property type="protein sequence ID" value="OXA60747.1"/>
    <property type="molecule type" value="Genomic_DNA"/>
</dbReference>
<keyword evidence="4" id="KW-0732">Signal</keyword>
<comment type="similarity">
    <text evidence="2">Belongs to the NPC2 family.</text>
</comment>
<dbReference type="InterPro" id="IPR003172">
    <property type="entry name" value="ML_dom"/>
</dbReference>
<name>A0A226EUB9_FOLCA</name>
<dbReference type="OMA" id="IPCAEAD"/>
<comment type="subcellular location">
    <subcellularLocation>
        <location evidence="1">Secreted</location>
    </subcellularLocation>
</comment>
<reference evidence="6 7" key="1">
    <citation type="submission" date="2015-12" db="EMBL/GenBank/DDBJ databases">
        <title>The genome of Folsomia candida.</title>
        <authorList>
            <person name="Faddeeva A."/>
            <person name="Derks M.F."/>
            <person name="Anvar Y."/>
            <person name="Smit S."/>
            <person name="Van Straalen N."/>
            <person name="Roelofs D."/>
        </authorList>
    </citation>
    <scope>NUCLEOTIDE SEQUENCE [LARGE SCALE GENOMIC DNA]</scope>
    <source>
        <strain evidence="6 7">VU population</strain>
        <tissue evidence="6">Whole body</tissue>
    </source>
</reference>
<dbReference type="FunFam" id="2.60.40.770:FF:000001">
    <property type="entry name" value="NPC intracellular cholesterol transporter 2"/>
    <property type="match status" value="1"/>
</dbReference>
<evidence type="ECO:0000313" key="7">
    <source>
        <dbReference type="Proteomes" id="UP000198287"/>
    </source>
</evidence>
<dbReference type="InterPro" id="IPR014756">
    <property type="entry name" value="Ig_E-set"/>
</dbReference>
<dbReference type="Gene3D" id="2.60.40.770">
    <property type="match status" value="1"/>
</dbReference>
<dbReference type="SUPFAM" id="SSF81296">
    <property type="entry name" value="E set domains"/>
    <property type="match status" value="1"/>
</dbReference>
<dbReference type="AlphaFoldDB" id="A0A226EUB9"/>
<protein>
    <submittedName>
        <fullName evidence="6">MD-2-related lipid-recognition protein</fullName>
    </submittedName>
</protein>
<evidence type="ECO:0000256" key="3">
    <source>
        <dbReference type="ARBA" id="ARBA00022525"/>
    </source>
</evidence>
<evidence type="ECO:0000256" key="4">
    <source>
        <dbReference type="SAM" id="SignalP"/>
    </source>
</evidence>
<feature type="domain" description="MD-2-related lipid-recognition" evidence="5">
    <location>
        <begin position="27"/>
        <end position="152"/>
    </location>
</feature>
<gene>
    <name evidence="6" type="ORF">Fcan01_06017</name>
</gene>